<keyword evidence="10 15" id="KW-0479">Metal-binding</keyword>
<evidence type="ECO:0000256" key="8">
    <source>
        <dbReference type="ARBA" id="ARBA00016808"/>
    </source>
</evidence>
<organism evidence="17 18">
    <name type="scientific">Folsomia candida</name>
    <name type="common">Springtail</name>
    <dbReference type="NCBI Taxonomy" id="158441"/>
    <lineage>
        <taxon>Eukaryota</taxon>
        <taxon>Metazoa</taxon>
        <taxon>Ecdysozoa</taxon>
        <taxon>Arthropoda</taxon>
        <taxon>Hexapoda</taxon>
        <taxon>Collembola</taxon>
        <taxon>Entomobryomorpha</taxon>
        <taxon>Isotomoidea</taxon>
        <taxon>Isotomidae</taxon>
        <taxon>Proisotominae</taxon>
        <taxon>Folsomia</taxon>
    </lineage>
</organism>
<dbReference type="AlphaFoldDB" id="A0A226DLD5"/>
<evidence type="ECO:0000256" key="1">
    <source>
        <dbReference type="ARBA" id="ARBA00001589"/>
    </source>
</evidence>
<dbReference type="PRINTS" id="PR01790">
    <property type="entry name" value="SMP30FAMILY"/>
</dbReference>
<keyword evidence="18" id="KW-1185">Reference proteome</keyword>
<evidence type="ECO:0000256" key="11">
    <source>
        <dbReference type="ARBA" id="ARBA00022801"/>
    </source>
</evidence>
<dbReference type="GO" id="GO:0005509">
    <property type="term" value="F:calcium ion binding"/>
    <property type="evidence" value="ECO:0007669"/>
    <property type="project" value="TreeGrafter"/>
</dbReference>
<feature type="binding site" evidence="15">
    <location>
        <position position="15"/>
    </location>
    <ligand>
        <name>a divalent metal cation</name>
        <dbReference type="ChEBI" id="CHEBI:60240"/>
    </ligand>
</feature>
<evidence type="ECO:0000256" key="3">
    <source>
        <dbReference type="ARBA" id="ARBA00001936"/>
    </source>
</evidence>
<evidence type="ECO:0000256" key="5">
    <source>
        <dbReference type="ARBA" id="ARBA00004496"/>
    </source>
</evidence>
<dbReference type="Gene3D" id="2.120.10.30">
    <property type="entry name" value="TolB, C-terminal domain"/>
    <property type="match status" value="1"/>
</dbReference>
<evidence type="ECO:0000256" key="9">
    <source>
        <dbReference type="ARBA" id="ARBA00022490"/>
    </source>
</evidence>
<evidence type="ECO:0000256" key="13">
    <source>
        <dbReference type="ARBA" id="ARBA00032464"/>
    </source>
</evidence>
<feature type="domain" description="SMP-30/Gluconolactonase/LRE-like region" evidence="16">
    <location>
        <begin position="13"/>
        <end position="265"/>
    </location>
</feature>
<evidence type="ECO:0000256" key="7">
    <source>
        <dbReference type="ARBA" id="ARBA00013227"/>
    </source>
</evidence>
<dbReference type="GO" id="GO:0019853">
    <property type="term" value="P:L-ascorbic acid biosynthetic process"/>
    <property type="evidence" value="ECO:0007669"/>
    <property type="project" value="TreeGrafter"/>
</dbReference>
<comment type="cofactor">
    <cofactor evidence="3">
        <name>Mn(2+)</name>
        <dbReference type="ChEBI" id="CHEBI:29035"/>
    </cofactor>
</comment>
<evidence type="ECO:0000256" key="4">
    <source>
        <dbReference type="ARBA" id="ARBA00001946"/>
    </source>
</evidence>
<evidence type="ECO:0000259" key="16">
    <source>
        <dbReference type="Pfam" id="PF08450"/>
    </source>
</evidence>
<proteinExistence type="inferred from homology"/>
<comment type="cofactor">
    <cofactor evidence="4">
        <name>Mg(2+)</name>
        <dbReference type="ChEBI" id="CHEBI:18420"/>
    </cofactor>
</comment>
<comment type="caution">
    <text evidence="17">The sequence shown here is derived from an EMBL/GenBank/DDBJ whole genome shotgun (WGS) entry which is preliminary data.</text>
</comment>
<protein>
    <recommendedName>
        <fullName evidence="8">Regucalcin</fullName>
        <ecNumber evidence="7">3.1.1.17</ecNumber>
    </recommendedName>
    <alternativeName>
        <fullName evidence="13">Gluconolactonase</fullName>
    </alternativeName>
</protein>
<feature type="binding site" evidence="15">
    <location>
        <position position="109"/>
    </location>
    <ligand>
        <name>substrate</name>
    </ligand>
</feature>
<dbReference type="PANTHER" id="PTHR10907">
    <property type="entry name" value="REGUCALCIN"/>
    <property type="match status" value="1"/>
</dbReference>
<comment type="cofactor">
    <cofactor evidence="2">
        <name>Ca(2+)</name>
        <dbReference type="ChEBI" id="CHEBI:29108"/>
    </cofactor>
</comment>
<evidence type="ECO:0000256" key="12">
    <source>
        <dbReference type="ARBA" id="ARBA00022837"/>
    </source>
</evidence>
<keyword evidence="9" id="KW-0963">Cytoplasm</keyword>
<feature type="binding site" evidence="15">
    <location>
        <position position="205"/>
    </location>
    <ligand>
        <name>a divalent metal cation</name>
        <dbReference type="ChEBI" id="CHEBI:60240"/>
    </ligand>
</feature>
<evidence type="ECO:0000313" key="17">
    <source>
        <dbReference type="EMBL" id="OXA46355.1"/>
    </source>
</evidence>
<comment type="subcellular location">
    <subcellularLocation>
        <location evidence="5">Cytoplasm</location>
    </subcellularLocation>
</comment>
<feature type="active site" description="Proton donor/acceptor" evidence="14">
    <location>
        <position position="205"/>
    </location>
</feature>
<evidence type="ECO:0000256" key="15">
    <source>
        <dbReference type="PIRSR" id="PIRSR605511-2"/>
    </source>
</evidence>
<dbReference type="OMA" id="IWMACFE"/>
<evidence type="ECO:0000256" key="6">
    <source>
        <dbReference type="ARBA" id="ARBA00008853"/>
    </source>
</evidence>
<comment type="cofactor">
    <cofactor evidence="15">
        <name>Zn(2+)</name>
        <dbReference type="ChEBI" id="CHEBI:29105"/>
    </cofactor>
    <text evidence="15">Binds 1 divalent metal cation per subunit.</text>
</comment>
<dbReference type="PANTHER" id="PTHR10907:SF66">
    <property type="entry name" value="MIP34848P1-RELATED"/>
    <property type="match status" value="1"/>
</dbReference>
<feature type="binding site" evidence="15">
    <location>
        <position position="153"/>
    </location>
    <ligand>
        <name>a divalent metal cation</name>
        <dbReference type="ChEBI" id="CHEBI:60240"/>
    </ligand>
</feature>
<dbReference type="GO" id="GO:0005737">
    <property type="term" value="C:cytoplasm"/>
    <property type="evidence" value="ECO:0007669"/>
    <property type="project" value="UniProtKB-SubCell"/>
</dbReference>
<accession>A0A226DLD5</accession>
<dbReference type="Pfam" id="PF08450">
    <property type="entry name" value="SGL"/>
    <property type="match status" value="1"/>
</dbReference>
<dbReference type="Proteomes" id="UP000198287">
    <property type="component" value="Unassembled WGS sequence"/>
</dbReference>
<dbReference type="InterPro" id="IPR013658">
    <property type="entry name" value="SGL"/>
</dbReference>
<keyword evidence="15" id="KW-0862">Zinc</keyword>
<evidence type="ECO:0000313" key="18">
    <source>
        <dbReference type="Proteomes" id="UP000198287"/>
    </source>
</evidence>
<dbReference type="OrthoDB" id="423498at2759"/>
<dbReference type="EMBL" id="LNIX01000015">
    <property type="protein sequence ID" value="OXA46355.1"/>
    <property type="molecule type" value="Genomic_DNA"/>
</dbReference>
<evidence type="ECO:0000256" key="14">
    <source>
        <dbReference type="PIRSR" id="PIRSR605511-1"/>
    </source>
</evidence>
<name>A0A226DLD5_FOLCA</name>
<dbReference type="InterPro" id="IPR011042">
    <property type="entry name" value="6-blade_b-propeller_TolB-like"/>
</dbReference>
<reference evidence="17 18" key="1">
    <citation type="submission" date="2015-12" db="EMBL/GenBank/DDBJ databases">
        <title>The genome of Folsomia candida.</title>
        <authorList>
            <person name="Faddeeva A."/>
            <person name="Derks M.F."/>
            <person name="Anvar Y."/>
            <person name="Smit S."/>
            <person name="Van Straalen N."/>
            <person name="Roelofs D."/>
        </authorList>
    </citation>
    <scope>NUCLEOTIDE SEQUENCE [LARGE SCALE GENOMIC DNA]</scope>
    <source>
        <strain evidence="17 18">VU population</strain>
        <tissue evidence="17">Whole body</tissue>
    </source>
</reference>
<dbReference type="FunFam" id="2.120.10.30:FF:000027">
    <property type="entry name" value="Regucalcin homologue"/>
    <property type="match status" value="1"/>
</dbReference>
<evidence type="ECO:0000256" key="2">
    <source>
        <dbReference type="ARBA" id="ARBA00001913"/>
    </source>
</evidence>
<comment type="similarity">
    <text evidence="6">Belongs to the SMP-30/CGR1 family.</text>
</comment>
<comment type="catalytic activity">
    <reaction evidence="1">
        <text>D-glucono-1,5-lactone + H2O = D-gluconate + H(+)</text>
        <dbReference type="Rhea" id="RHEA:10440"/>
        <dbReference type="ChEBI" id="CHEBI:15377"/>
        <dbReference type="ChEBI" id="CHEBI:15378"/>
        <dbReference type="ChEBI" id="CHEBI:16217"/>
        <dbReference type="ChEBI" id="CHEBI:18391"/>
        <dbReference type="EC" id="3.1.1.17"/>
    </reaction>
</comment>
<dbReference type="InterPro" id="IPR005511">
    <property type="entry name" value="SMP-30"/>
</dbReference>
<dbReference type="EC" id="3.1.1.17" evidence="7"/>
<evidence type="ECO:0000256" key="10">
    <source>
        <dbReference type="ARBA" id="ARBA00022723"/>
    </source>
</evidence>
<dbReference type="SUPFAM" id="SSF63829">
    <property type="entry name" value="Calcium-dependent phosphotriesterase"/>
    <property type="match status" value="1"/>
</dbReference>
<sequence>MNPYVQVVNTCLLGEAPHWSERTQSLYYVDTEGTAVHRYDPVTRDHTKATIAGLGSVSLIVPVAGEVDKYVITTGRELQVLEWDGKDDRPLSLEPILSVDEPFPNNSFNDGKCDAMGRLWAGSVNPFALPNASLYKVDHGIGTTMESDIRISNGIAWSNDNTLMFYIDTATRRVDVFDFDETDGTISNRRTVYNFNTVGELGSPDGMTTDVNGHLYVACFGGSQVIKIDPEQGTKIGSIRFPTFNITSVMFGGANLDTLFVTSAQSGLSQPILVSQPMAGATFQVTNLSARGHSANEYNL</sequence>
<gene>
    <name evidence="17" type="ORF">Fcan01_18866</name>
</gene>
<dbReference type="GO" id="GO:0004341">
    <property type="term" value="F:gluconolactonase activity"/>
    <property type="evidence" value="ECO:0007669"/>
    <property type="project" value="UniProtKB-EC"/>
</dbReference>
<keyword evidence="11" id="KW-0378">Hydrolase</keyword>
<keyword evidence="12" id="KW-0106">Calcium</keyword>